<dbReference type="InterPro" id="IPR000868">
    <property type="entry name" value="Isochorismatase-like_dom"/>
</dbReference>
<protein>
    <submittedName>
        <fullName evidence="3">Peroxyureidoacrylate/ureidoacrylate amidohydrolase RutB</fullName>
    </submittedName>
</protein>
<gene>
    <name evidence="3" type="primary">rutB</name>
    <name evidence="3" type="ORF">GCM10017774_12980</name>
</gene>
<organism evidence="3 4">
    <name type="scientific">Lentzea cavernae</name>
    <dbReference type="NCBI Taxonomy" id="2020703"/>
    <lineage>
        <taxon>Bacteria</taxon>
        <taxon>Bacillati</taxon>
        <taxon>Actinomycetota</taxon>
        <taxon>Actinomycetes</taxon>
        <taxon>Pseudonocardiales</taxon>
        <taxon>Pseudonocardiaceae</taxon>
        <taxon>Lentzea</taxon>
    </lineage>
</organism>
<dbReference type="Gene3D" id="3.40.50.850">
    <property type="entry name" value="Isochorismatase-like"/>
    <property type="match status" value="1"/>
</dbReference>
<accession>A0ABQ3M2T3</accession>
<name>A0ABQ3M2T3_9PSEU</name>
<proteinExistence type="predicted"/>
<feature type="domain" description="Isochorismatase-like" evidence="2">
    <location>
        <begin position="13"/>
        <end position="195"/>
    </location>
</feature>
<dbReference type="CDD" id="cd00431">
    <property type="entry name" value="cysteine_hydrolases"/>
    <property type="match status" value="1"/>
</dbReference>
<dbReference type="Pfam" id="PF00857">
    <property type="entry name" value="Isochorismatase"/>
    <property type="match status" value="1"/>
</dbReference>
<evidence type="ECO:0000313" key="4">
    <source>
        <dbReference type="Proteomes" id="UP000605568"/>
    </source>
</evidence>
<sequence length="215" mass="23543">MDQVTHYDPAMTGLVLIDLLNDFIAEDGKLYPAVAAALEDGEFVARLRRLIAGARAAGIKVFYGPHGLDEHSFDDVRQVHPTFRNALKNQVFWKGTHGADFYPALRPEPGDVVVSRHRMYDSFKGTDLEQQLKLAGAERIVLAGFTSGTCVEGTGRHALEDGYHVTFLSDGVADFDEASHRAAVDIAYPAFGHAVLTVDEFLIAVDKNESQSTSH</sequence>
<keyword evidence="4" id="KW-1185">Reference proteome</keyword>
<keyword evidence="1" id="KW-0378">Hydrolase</keyword>
<dbReference type="SUPFAM" id="SSF52499">
    <property type="entry name" value="Isochorismatase-like hydrolases"/>
    <property type="match status" value="1"/>
</dbReference>
<dbReference type="InterPro" id="IPR050272">
    <property type="entry name" value="Isochorismatase-like_hydrls"/>
</dbReference>
<comment type="caution">
    <text evidence="3">The sequence shown here is derived from an EMBL/GenBank/DDBJ whole genome shotgun (WGS) entry which is preliminary data.</text>
</comment>
<evidence type="ECO:0000259" key="2">
    <source>
        <dbReference type="Pfam" id="PF00857"/>
    </source>
</evidence>
<reference evidence="4" key="1">
    <citation type="journal article" date="2019" name="Int. J. Syst. Evol. Microbiol.">
        <title>The Global Catalogue of Microorganisms (GCM) 10K type strain sequencing project: providing services to taxonomists for standard genome sequencing and annotation.</title>
        <authorList>
            <consortium name="The Broad Institute Genomics Platform"/>
            <consortium name="The Broad Institute Genome Sequencing Center for Infectious Disease"/>
            <person name="Wu L."/>
            <person name="Ma J."/>
        </authorList>
    </citation>
    <scope>NUCLEOTIDE SEQUENCE [LARGE SCALE GENOMIC DNA]</scope>
    <source>
        <strain evidence="4">CGMCC 4.7367</strain>
    </source>
</reference>
<dbReference type="PANTHER" id="PTHR43540:SF16">
    <property type="entry name" value="ISOCHORISMATASE-LIKE DOMAIN-CONTAINING PROTEIN"/>
    <property type="match status" value="1"/>
</dbReference>
<dbReference type="EMBL" id="BNAR01000002">
    <property type="protein sequence ID" value="GHH32292.1"/>
    <property type="molecule type" value="Genomic_DNA"/>
</dbReference>
<evidence type="ECO:0000256" key="1">
    <source>
        <dbReference type="ARBA" id="ARBA00022801"/>
    </source>
</evidence>
<evidence type="ECO:0000313" key="3">
    <source>
        <dbReference type="EMBL" id="GHH32292.1"/>
    </source>
</evidence>
<dbReference type="PANTHER" id="PTHR43540">
    <property type="entry name" value="PEROXYUREIDOACRYLATE/UREIDOACRYLATE AMIDOHYDROLASE-RELATED"/>
    <property type="match status" value="1"/>
</dbReference>
<dbReference type="Proteomes" id="UP000605568">
    <property type="component" value="Unassembled WGS sequence"/>
</dbReference>
<dbReference type="InterPro" id="IPR036380">
    <property type="entry name" value="Isochorismatase-like_sf"/>
</dbReference>